<sequence length="137" mass="16222">MKVDQVLSCFDYLDYEKVRMVTYEFTGYALFCRETHEGRRRHVDTWVDLKKDMRTRFILASYARDLYNKLQQIHLASRKTYPNTSSNLRGKERRKKGLKGTKVPRMGVYYPQAERKKGSYQIHHLHPKITSSSVSNA</sequence>
<proteinExistence type="predicted"/>
<evidence type="ECO:0000313" key="3">
    <source>
        <dbReference type="Proteomes" id="UP000257109"/>
    </source>
</evidence>
<reference evidence="2" key="1">
    <citation type="submission" date="2018-05" db="EMBL/GenBank/DDBJ databases">
        <title>Draft genome of Mucuna pruriens seed.</title>
        <authorList>
            <person name="Nnadi N.E."/>
            <person name="Vos R."/>
            <person name="Hasami M.H."/>
            <person name="Devisetty U.K."/>
            <person name="Aguiy J.C."/>
        </authorList>
    </citation>
    <scope>NUCLEOTIDE SEQUENCE [LARGE SCALE GENOMIC DNA]</scope>
    <source>
        <strain evidence="2">JCA_2017</strain>
    </source>
</reference>
<gene>
    <name evidence="2" type="ORF">CR513_25253</name>
</gene>
<protein>
    <recommendedName>
        <fullName evidence="4">Retrotransposon gag domain-containing protein</fullName>
    </recommendedName>
</protein>
<feature type="region of interest" description="Disordered" evidence="1">
    <location>
        <begin position="81"/>
        <end position="101"/>
    </location>
</feature>
<accession>A0A371GQ11</accession>
<name>A0A371GQ11_MUCPR</name>
<dbReference type="Proteomes" id="UP000257109">
    <property type="component" value="Unassembled WGS sequence"/>
</dbReference>
<dbReference type="OrthoDB" id="1934635at2759"/>
<organism evidence="2 3">
    <name type="scientific">Mucuna pruriens</name>
    <name type="common">Velvet bean</name>
    <name type="synonym">Dolichos pruriens</name>
    <dbReference type="NCBI Taxonomy" id="157652"/>
    <lineage>
        <taxon>Eukaryota</taxon>
        <taxon>Viridiplantae</taxon>
        <taxon>Streptophyta</taxon>
        <taxon>Embryophyta</taxon>
        <taxon>Tracheophyta</taxon>
        <taxon>Spermatophyta</taxon>
        <taxon>Magnoliopsida</taxon>
        <taxon>eudicotyledons</taxon>
        <taxon>Gunneridae</taxon>
        <taxon>Pentapetalae</taxon>
        <taxon>rosids</taxon>
        <taxon>fabids</taxon>
        <taxon>Fabales</taxon>
        <taxon>Fabaceae</taxon>
        <taxon>Papilionoideae</taxon>
        <taxon>50 kb inversion clade</taxon>
        <taxon>NPAAA clade</taxon>
        <taxon>indigoferoid/millettioid clade</taxon>
        <taxon>Phaseoleae</taxon>
        <taxon>Mucuna</taxon>
    </lineage>
</organism>
<comment type="caution">
    <text evidence="2">The sequence shown here is derived from an EMBL/GenBank/DDBJ whole genome shotgun (WGS) entry which is preliminary data.</text>
</comment>
<evidence type="ECO:0000313" key="2">
    <source>
        <dbReference type="EMBL" id="RDX92594.1"/>
    </source>
</evidence>
<evidence type="ECO:0008006" key="4">
    <source>
        <dbReference type="Google" id="ProtNLM"/>
    </source>
</evidence>
<keyword evidence="3" id="KW-1185">Reference proteome</keyword>
<dbReference type="EMBL" id="QJKJ01004832">
    <property type="protein sequence ID" value="RDX92594.1"/>
    <property type="molecule type" value="Genomic_DNA"/>
</dbReference>
<dbReference type="AlphaFoldDB" id="A0A371GQ11"/>
<feature type="non-terminal residue" evidence="2">
    <location>
        <position position="1"/>
    </location>
</feature>
<evidence type="ECO:0000256" key="1">
    <source>
        <dbReference type="SAM" id="MobiDB-lite"/>
    </source>
</evidence>